<dbReference type="InterPro" id="IPR034660">
    <property type="entry name" value="DinB/YfiT-like"/>
</dbReference>
<gene>
    <name evidence="3" type="ORF">GCM10009665_40440</name>
</gene>
<dbReference type="InterPro" id="IPR017520">
    <property type="entry name" value="CHP03086"/>
</dbReference>
<comment type="caution">
    <text evidence="3">The sequence shown here is derived from an EMBL/GenBank/DDBJ whole genome shotgun (WGS) entry which is preliminary data.</text>
</comment>
<dbReference type="SUPFAM" id="SSF109854">
    <property type="entry name" value="DinB/YfiT-like putative metalloenzymes"/>
    <property type="match status" value="1"/>
</dbReference>
<evidence type="ECO:0000313" key="4">
    <source>
        <dbReference type="Proteomes" id="UP001500037"/>
    </source>
</evidence>
<dbReference type="NCBIfam" id="TIGR03083">
    <property type="entry name" value="maleylpyruvate isomerase family mycothiol-dependent enzyme"/>
    <property type="match status" value="1"/>
</dbReference>
<reference evidence="4" key="1">
    <citation type="journal article" date="2019" name="Int. J. Syst. Evol. Microbiol.">
        <title>The Global Catalogue of Microorganisms (GCM) 10K type strain sequencing project: providing services to taxonomists for standard genome sequencing and annotation.</title>
        <authorList>
            <consortium name="The Broad Institute Genomics Platform"/>
            <consortium name="The Broad Institute Genome Sequencing Center for Infectious Disease"/>
            <person name="Wu L."/>
            <person name="Ma J."/>
        </authorList>
    </citation>
    <scope>NUCLEOTIDE SEQUENCE [LARGE SCALE GENOMIC DNA]</scope>
    <source>
        <strain evidence="4">JCM 13004</strain>
    </source>
</reference>
<accession>A0ABP4H2Z8</accession>
<organism evidence="3 4">
    <name type="scientific">Kitasatospora nipponensis</name>
    <dbReference type="NCBI Taxonomy" id="258049"/>
    <lineage>
        <taxon>Bacteria</taxon>
        <taxon>Bacillati</taxon>
        <taxon>Actinomycetota</taxon>
        <taxon>Actinomycetes</taxon>
        <taxon>Kitasatosporales</taxon>
        <taxon>Streptomycetaceae</taxon>
        <taxon>Kitasatospora</taxon>
    </lineage>
</organism>
<dbReference type="Pfam" id="PF11716">
    <property type="entry name" value="MDMPI_N"/>
    <property type="match status" value="1"/>
</dbReference>
<evidence type="ECO:0000313" key="3">
    <source>
        <dbReference type="EMBL" id="GAA1245488.1"/>
    </source>
</evidence>
<evidence type="ECO:0000256" key="1">
    <source>
        <dbReference type="SAM" id="MobiDB-lite"/>
    </source>
</evidence>
<dbReference type="InterPro" id="IPR017517">
    <property type="entry name" value="Maleyloyr_isom"/>
</dbReference>
<keyword evidence="4" id="KW-1185">Reference proteome</keyword>
<dbReference type="InterPro" id="IPR024344">
    <property type="entry name" value="MDMPI_metal-binding"/>
</dbReference>
<protein>
    <submittedName>
        <fullName evidence="3">TIGR03086 family metal-binding protein</fullName>
    </submittedName>
</protein>
<evidence type="ECO:0000259" key="2">
    <source>
        <dbReference type="Pfam" id="PF11716"/>
    </source>
</evidence>
<feature type="region of interest" description="Disordered" evidence="1">
    <location>
        <begin position="176"/>
        <end position="195"/>
    </location>
</feature>
<feature type="domain" description="Mycothiol-dependent maleylpyruvate isomerase metal-binding" evidence="2">
    <location>
        <begin position="26"/>
        <end position="149"/>
    </location>
</feature>
<proteinExistence type="predicted"/>
<dbReference type="RefSeq" id="WP_344443179.1">
    <property type="nucleotide sequence ID" value="NZ_BAAALF010000071.1"/>
</dbReference>
<sequence length="221" mass="23118">MPARTAPGTSLARTLVRSHADALALAAPIVAAVRAEQLELPTPCAGWTLRRLLEHVVGQQYGFAAAARGSGARPEVWADHRFEQGPGAALAALAGFADSARELVVSFADAADQGRPFALPEISTEQDFPAERAIAFHLLDTLVHAWDVAAAVGVPLECPQPLAALLLRVAEQVPGGAQDRGPGRAFGPGLAGRPDQPPFDRALALLGRVPHWTPPRPVLGA</sequence>
<name>A0ABP4H2Z8_9ACTN</name>
<dbReference type="Proteomes" id="UP001500037">
    <property type="component" value="Unassembled WGS sequence"/>
</dbReference>
<dbReference type="NCBIfam" id="TIGR03086">
    <property type="entry name" value="TIGR03086 family metal-binding protein"/>
    <property type="match status" value="1"/>
</dbReference>
<dbReference type="EMBL" id="BAAALF010000071">
    <property type="protein sequence ID" value="GAA1245488.1"/>
    <property type="molecule type" value="Genomic_DNA"/>
</dbReference>
<dbReference type="Gene3D" id="1.20.120.450">
    <property type="entry name" value="dinb family like domain"/>
    <property type="match status" value="1"/>
</dbReference>